<dbReference type="InterPro" id="IPR010290">
    <property type="entry name" value="TM_effector"/>
</dbReference>
<keyword evidence="4 7" id="KW-0812">Transmembrane</keyword>
<dbReference type="Gene3D" id="1.20.1250.20">
    <property type="entry name" value="MFS general substrate transporter like domains"/>
    <property type="match status" value="1"/>
</dbReference>
<feature type="transmembrane region" description="Helical" evidence="7">
    <location>
        <begin position="351"/>
        <end position="374"/>
    </location>
</feature>
<sequence>MTDQTASRPPSPSALAPFRYHDFRLLWGATLISNFGGLVQAVGAAWLMTQLTDSATLIALVQASNTLPIMLLALASGALADIFDRKAILLFAQCFMAAVSVLLAVVAWQGWLTPWLLLAFTFLIGAGQALYNPPWQASMGDLVPRADLPAAVTLNSVGFNLMRSVGPAAGGFIVAGFGAAAAFAVNAASYVPLLGALFRWRPNIAPRTAPPEAFMPAVAAGLRYVFLSPNLMKVIGRGALFGFAAVSVLALLPLVAKSHPEGGSMLFGGLLGCYGIGAIVGAALNPRIRARFNNENIVRMAFAGFALSAVVLGQTQSIWLHALALLPAGASWVLALSLFNVTVQLSTPRWVVARALALYQTATFGGMAAGSWVWGGIAGAHGLGDALTAAGLVLLAGAVVGFWFKAPEFGTADLDPVNRFREPALRLDLRGRSGPIMVMVDYRIAQTDTPEFLRLMGLRRNIRRRDGARNWALLRDLEHPDLWSESYHIATWDEYVRHNLRRTKSDAEVAVALRALHQGEGDPLVHRMIERHSVGPEDDLPLLGKMEV</sequence>
<proteinExistence type="predicted"/>
<dbReference type="SUPFAM" id="SSF103473">
    <property type="entry name" value="MFS general substrate transporter"/>
    <property type="match status" value="1"/>
</dbReference>
<evidence type="ECO:0000256" key="2">
    <source>
        <dbReference type="ARBA" id="ARBA00022448"/>
    </source>
</evidence>
<dbReference type="PANTHER" id="PTHR23513:SF11">
    <property type="entry name" value="STAPHYLOFERRIN A TRANSPORTER"/>
    <property type="match status" value="1"/>
</dbReference>
<feature type="transmembrane region" description="Helical" evidence="7">
    <location>
        <begin position="213"/>
        <end position="232"/>
    </location>
</feature>
<reference evidence="10" key="1">
    <citation type="journal article" date="2019" name="Int. J. Syst. Evol. Microbiol.">
        <title>The Global Catalogue of Microorganisms (GCM) 10K type strain sequencing project: providing services to taxonomists for standard genome sequencing and annotation.</title>
        <authorList>
            <consortium name="The Broad Institute Genomics Platform"/>
            <consortium name="The Broad Institute Genome Sequencing Center for Infectious Disease"/>
            <person name="Wu L."/>
            <person name="Ma J."/>
        </authorList>
    </citation>
    <scope>NUCLEOTIDE SEQUENCE [LARGE SCALE GENOMIC DNA]</scope>
    <source>
        <strain evidence="10">KCTC 52239</strain>
    </source>
</reference>
<name>A0ABV7IDC6_9RHOB</name>
<feature type="transmembrane region" description="Helical" evidence="7">
    <location>
        <begin position="114"/>
        <end position="131"/>
    </location>
</feature>
<feature type="transmembrane region" description="Helical" evidence="7">
    <location>
        <begin position="296"/>
        <end position="312"/>
    </location>
</feature>
<keyword evidence="5 7" id="KW-1133">Transmembrane helix</keyword>
<dbReference type="InterPro" id="IPR020846">
    <property type="entry name" value="MFS_dom"/>
</dbReference>
<dbReference type="CDD" id="cd06173">
    <property type="entry name" value="MFS_MefA_like"/>
    <property type="match status" value="1"/>
</dbReference>
<feature type="transmembrane region" description="Helical" evidence="7">
    <location>
        <begin position="386"/>
        <end position="404"/>
    </location>
</feature>
<evidence type="ECO:0000256" key="3">
    <source>
        <dbReference type="ARBA" id="ARBA00022475"/>
    </source>
</evidence>
<feature type="transmembrane region" description="Helical" evidence="7">
    <location>
        <begin position="239"/>
        <end position="256"/>
    </location>
</feature>
<dbReference type="PROSITE" id="PS50850">
    <property type="entry name" value="MFS"/>
    <property type="match status" value="1"/>
</dbReference>
<dbReference type="Proteomes" id="UP001595557">
    <property type="component" value="Unassembled WGS sequence"/>
</dbReference>
<evidence type="ECO:0000256" key="5">
    <source>
        <dbReference type="ARBA" id="ARBA00022989"/>
    </source>
</evidence>
<accession>A0ABV7IDC6</accession>
<evidence type="ECO:0000259" key="8">
    <source>
        <dbReference type="PROSITE" id="PS50850"/>
    </source>
</evidence>
<keyword evidence="6 7" id="KW-0472">Membrane</keyword>
<gene>
    <name evidence="9" type="ORF">ACFOD7_06430</name>
</gene>
<dbReference type="PANTHER" id="PTHR23513">
    <property type="entry name" value="INTEGRAL MEMBRANE EFFLUX PROTEIN-RELATED"/>
    <property type="match status" value="1"/>
</dbReference>
<dbReference type="InterPro" id="IPR036259">
    <property type="entry name" value="MFS_trans_sf"/>
</dbReference>
<feature type="transmembrane region" description="Helical" evidence="7">
    <location>
        <begin position="87"/>
        <end position="108"/>
    </location>
</feature>
<organism evidence="9 10">
    <name type="scientific">Paracoccus fontiphilus</name>
    <dbReference type="NCBI Taxonomy" id="1815556"/>
    <lineage>
        <taxon>Bacteria</taxon>
        <taxon>Pseudomonadati</taxon>
        <taxon>Pseudomonadota</taxon>
        <taxon>Alphaproteobacteria</taxon>
        <taxon>Rhodobacterales</taxon>
        <taxon>Paracoccaceae</taxon>
        <taxon>Paracoccus</taxon>
    </lineage>
</organism>
<feature type="transmembrane region" description="Helical" evidence="7">
    <location>
        <begin position="25"/>
        <end position="48"/>
    </location>
</feature>
<evidence type="ECO:0000313" key="10">
    <source>
        <dbReference type="Proteomes" id="UP001595557"/>
    </source>
</evidence>
<feature type="transmembrane region" description="Helical" evidence="7">
    <location>
        <begin position="318"/>
        <end position="339"/>
    </location>
</feature>
<dbReference type="EMBL" id="JBHRTE010000028">
    <property type="protein sequence ID" value="MFC3167681.1"/>
    <property type="molecule type" value="Genomic_DNA"/>
</dbReference>
<evidence type="ECO:0000313" key="9">
    <source>
        <dbReference type="EMBL" id="MFC3167681.1"/>
    </source>
</evidence>
<evidence type="ECO:0000256" key="4">
    <source>
        <dbReference type="ARBA" id="ARBA00022692"/>
    </source>
</evidence>
<feature type="transmembrane region" description="Helical" evidence="7">
    <location>
        <begin position="54"/>
        <end position="75"/>
    </location>
</feature>
<protein>
    <submittedName>
        <fullName evidence="9">MFS transporter</fullName>
    </submittedName>
</protein>
<feature type="domain" description="Major facilitator superfamily (MFS) profile" evidence="8">
    <location>
        <begin position="22"/>
        <end position="409"/>
    </location>
</feature>
<feature type="transmembrane region" description="Helical" evidence="7">
    <location>
        <begin position="262"/>
        <end position="284"/>
    </location>
</feature>
<keyword evidence="3" id="KW-1003">Cell membrane</keyword>
<dbReference type="RefSeq" id="WP_207470286.1">
    <property type="nucleotide sequence ID" value="NZ_JAFNAW010000041.1"/>
</dbReference>
<keyword evidence="2" id="KW-0813">Transport</keyword>
<feature type="transmembrane region" description="Helical" evidence="7">
    <location>
        <begin position="172"/>
        <end position="193"/>
    </location>
</feature>
<evidence type="ECO:0000256" key="7">
    <source>
        <dbReference type="SAM" id="Phobius"/>
    </source>
</evidence>
<keyword evidence="10" id="KW-1185">Reference proteome</keyword>
<comment type="caution">
    <text evidence="9">The sequence shown here is derived from an EMBL/GenBank/DDBJ whole genome shotgun (WGS) entry which is preliminary data.</text>
</comment>
<dbReference type="Pfam" id="PF05977">
    <property type="entry name" value="MFS_3"/>
    <property type="match status" value="1"/>
</dbReference>
<evidence type="ECO:0000256" key="6">
    <source>
        <dbReference type="ARBA" id="ARBA00023136"/>
    </source>
</evidence>
<comment type="subcellular location">
    <subcellularLocation>
        <location evidence="1">Cell membrane</location>
        <topology evidence="1">Multi-pass membrane protein</topology>
    </subcellularLocation>
</comment>
<evidence type="ECO:0000256" key="1">
    <source>
        <dbReference type="ARBA" id="ARBA00004651"/>
    </source>
</evidence>